<dbReference type="InterPro" id="IPR001480">
    <property type="entry name" value="Bulb-type_lectin_dom"/>
</dbReference>
<dbReference type="AlphaFoldDB" id="A0A2I4GWD0"/>
<evidence type="ECO:0000256" key="13">
    <source>
        <dbReference type="ARBA" id="ARBA00023157"/>
    </source>
</evidence>
<dbReference type="Proteomes" id="UP000235220">
    <property type="component" value="Unplaced"/>
</dbReference>
<dbReference type="GO" id="GO:0004674">
    <property type="term" value="F:protein serine/threonine kinase activity"/>
    <property type="evidence" value="ECO:0007669"/>
    <property type="project" value="UniProtKB-KW"/>
</dbReference>
<keyword evidence="9 18" id="KW-0418">Kinase</keyword>
<evidence type="ECO:0000256" key="12">
    <source>
        <dbReference type="ARBA" id="ARBA00023136"/>
    </source>
</evidence>
<name>A0A2I4GWD0_JUGRE</name>
<comment type="catalytic activity">
    <reaction evidence="17 18">
        <text>L-seryl-[protein] + ATP = O-phospho-L-seryl-[protein] + ADP + H(+)</text>
        <dbReference type="Rhea" id="RHEA:17989"/>
        <dbReference type="Rhea" id="RHEA-COMP:9863"/>
        <dbReference type="Rhea" id="RHEA-COMP:11604"/>
        <dbReference type="ChEBI" id="CHEBI:15378"/>
        <dbReference type="ChEBI" id="CHEBI:29999"/>
        <dbReference type="ChEBI" id="CHEBI:30616"/>
        <dbReference type="ChEBI" id="CHEBI:83421"/>
        <dbReference type="ChEBI" id="CHEBI:456216"/>
        <dbReference type="EC" id="2.7.11.1"/>
    </reaction>
</comment>
<evidence type="ECO:0000256" key="15">
    <source>
        <dbReference type="ARBA" id="ARBA00023180"/>
    </source>
</evidence>
<dbReference type="PROSITE" id="PS50011">
    <property type="entry name" value="PROTEIN_KINASE_DOM"/>
    <property type="match status" value="1"/>
</dbReference>
<dbReference type="InterPro" id="IPR000858">
    <property type="entry name" value="S_locus_glycoprot_dom"/>
</dbReference>
<keyword evidence="7" id="KW-0430">Lectin</keyword>
<dbReference type="Gramene" id="Jr_Scaffold_157_00040_p1">
    <property type="protein sequence ID" value="cds.Jr_Scaffold_157_00040_p1"/>
    <property type="gene ID" value="Jr_Scaffold_157_00040"/>
</dbReference>
<keyword evidence="13" id="KW-1015">Disulfide bond</keyword>
<dbReference type="Gene3D" id="2.90.10.10">
    <property type="entry name" value="Bulb-type lectin domain"/>
    <property type="match status" value="2"/>
</dbReference>
<dbReference type="FunFam" id="2.90.10.10:FF:000013">
    <property type="entry name" value="G-type lectin S-receptor-like serine/threonine-protein kinase LECRK1"/>
    <property type="match status" value="1"/>
</dbReference>
<keyword evidence="19" id="KW-1185">Reference proteome</keyword>
<dbReference type="GO" id="GO:0004672">
    <property type="term" value="F:protein kinase activity"/>
    <property type="evidence" value="ECO:0000318"/>
    <property type="project" value="GO_Central"/>
</dbReference>
<dbReference type="CDD" id="cd00028">
    <property type="entry name" value="B_lectin"/>
    <property type="match status" value="1"/>
</dbReference>
<keyword evidence="5" id="KW-0812">Transmembrane</keyword>
<dbReference type="FunFam" id="1.10.510.10:FF:000237">
    <property type="entry name" value="G-type lectin S-receptor-like serine/threonine-protein kinase"/>
    <property type="match status" value="1"/>
</dbReference>
<dbReference type="PROSITE" id="PS00107">
    <property type="entry name" value="PROTEIN_KINASE_ATP"/>
    <property type="match status" value="1"/>
</dbReference>
<dbReference type="InterPro" id="IPR051343">
    <property type="entry name" value="G-type_lectin_kinases/EP1-like"/>
</dbReference>
<comment type="subcellular location">
    <subcellularLocation>
        <location evidence="1">Membrane</location>
        <topology evidence="1">Single-pass type I membrane protein</topology>
    </subcellularLocation>
</comment>
<keyword evidence="8 18" id="KW-0547">Nucleotide-binding</keyword>
<keyword evidence="14" id="KW-0675">Receptor</keyword>
<evidence type="ECO:0000256" key="18">
    <source>
        <dbReference type="PIRNR" id="PIRNR000641"/>
    </source>
</evidence>
<dbReference type="GO" id="GO:0016020">
    <property type="term" value="C:membrane"/>
    <property type="evidence" value="ECO:0007669"/>
    <property type="project" value="UniProtKB-SubCell"/>
</dbReference>
<keyword evidence="10 18" id="KW-0067">ATP-binding</keyword>
<keyword evidence="6" id="KW-0732">Signal</keyword>
<evidence type="ECO:0000256" key="16">
    <source>
        <dbReference type="ARBA" id="ARBA00047899"/>
    </source>
</evidence>
<dbReference type="GeneID" id="109011438"/>
<keyword evidence="3" id="KW-0245">EGF-like domain</keyword>
<keyword evidence="15" id="KW-0325">Glycoprotein</keyword>
<dbReference type="GO" id="GO:0106310">
    <property type="term" value="F:protein serine kinase activity"/>
    <property type="evidence" value="ECO:0007669"/>
    <property type="project" value="RHEA"/>
</dbReference>
<dbReference type="InterPro" id="IPR000719">
    <property type="entry name" value="Prot_kinase_dom"/>
</dbReference>
<dbReference type="SUPFAM" id="SSF51110">
    <property type="entry name" value="alpha-D-mannose-specific plant lectins"/>
    <property type="match status" value="2"/>
</dbReference>
<comment type="similarity">
    <text evidence="18">Belongs to the protein kinase superfamily. Ser/Thr protein kinase family.</text>
</comment>
<dbReference type="GO" id="GO:0005524">
    <property type="term" value="F:ATP binding"/>
    <property type="evidence" value="ECO:0007669"/>
    <property type="project" value="UniProtKB-UniRule"/>
</dbReference>
<dbReference type="KEGG" id="jre:109011438"/>
<keyword evidence="4 18" id="KW-0808">Transferase</keyword>
<dbReference type="PANTHER" id="PTHR47976">
    <property type="entry name" value="G-TYPE LECTIN S-RECEPTOR-LIKE SERINE/THREONINE-PROTEIN KINASE SD2-5"/>
    <property type="match status" value="1"/>
</dbReference>
<keyword evidence="12" id="KW-0472">Membrane</keyword>
<evidence type="ECO:0000256" key="9">
    <source>
        <dbReference type="ARBA" id="ARBA00022777"/>
    </source>
</evidence>
<keyword evidence="2 18" id="KW-0723">Serine/threonine-protein kinase</keyword>
<dbReference type="RefSeq" id="XP_018848197.1">
    <property type="nucleotide sequence ID" value="XM_018992652.1"/>
</dbReference>
<comment type="catalytic activity">
    <reaction evidence="16 18">
        <text>L-threonyl-[protein] + ATP = O-phospho-L-threonyl-[protein] + ADP + H(+)</text>
        <dbReference type="Rhea" id="RHEA:46608"/>
        <dbReference type="Rhea" id="RHEA-COMP:11060"/>
        <dbReference type="Rhea" id="RHEA-COMP:11605"/>
        <dbReference type="ChEBI" id="CHEBI:15378"/>
        <dbReference type="ChEBI" id="CHEBI:30013"/>
        <dbReference type="ChEBI" id="CHEBI:30616"/>
        <dbReference type="ChEBI" id="CHEBI:61977"/>
        <dbReference type="ChEBI" id="CHEBI:456216"/>
        <dbReference type="EC" id="2.7.11.1"/>
    </reaction>
</comment>
<proteinExistence type="inferred from homology"/>
<gene>
    <name evidence="20" type="primary">LOC109011438</name>
</gene>
<dbReference type="SUPFAM" id="SSF56112">
    <property type="entry name" value="Protein kinase-like (PK-like)"/>
    <property type="match status" value="1"/>
</dbReference>
<dbReference type="OrthoDB" id="1154362at2759"/>
<dbReference type="FunFam" id="3.30.200.20:FF:000059">
    <property type="entry name" value="S-receptor-like serine/threonine-protein kinase"/>
    <property type="match status" value="1"/>
</dbReference>
<dbReference type="PROSITE" id="PS50927">
    <property type="entry name" value="BULB_LECTIN"/>
    <property type="match status" value="1"/>
</dbReference>
<dbReference type="InterPro" id="IPR024171">
    <property type="entry name" value="SRK-like_kinase"/>
</dbReference>
<evidence type="ECO:0000256" key="3">
    <source>
        <dbReference type="ARBA" id="ARBA00022536"/>
    </source>
</evidence>
<dbReference type="SMART" id="SM00108">
    <property type="entry name" value="B_lectin"/>
    <property type="match status" value="1"/>
</dbReference>
<dbReference type="InterPro" id="IPR011009">
    <property type="entry name" value="Kinase-like_dom_sf"/>
</dbReference>
<dbReference type="EC" id="2.7.11.1" evidence="18"/>
<evidence type="ECO:0000256" key="11">
    <source>
        <dbReference type="ARBA" id="ARBA00022989"/>
    </source>
</evidence>
<dbReference type="InterPro" id="IPR017441">
    <property type="entry name" value="Protein_kinase_ATP_BS"/>
</dbReference>
<evidence type="ECO:0000256" key="7">
    <source>
        <dbReference type="ARBA" id="ARBA00022734"/>
    </source>
</evidence>
<evidence type="ECO:0000313" key="19">
    <source>
        <dbReference type="Proteomes" id="UP000235220"/>
    </source>
</evidence>
<dbReference type="PIRSF" id="PIRSF000641">
    <property type="entry name" value="SRK"/>
    <property type="match status" value="1"/>
</dbReference>
<dbReference type="GO" id="GO:0030246">
    <property type="term" value="F:carbohydrate binding"/>
    <property type="evidence" value="ECO:0007669"/>
    <property type="project" value="UniProtKB-KW"/>
</dbReference>
<evidence type="ECO:0000256" key="6">
    <source>
        <dbReference type="ARBA" id="ARBA00022729"/>
    </source>
</evidence>
<evidence type="ECO:0000256" key="5">
    <source>
        <dbReference type="ARBA" id="ARBA00022692"/>
    </source>
</evidence>
<evidence type="ECO:0000256" key="8">
    <source>
        <dbReference type="ARBA" id="ARBA00022741"/>
    </source>
</evidence>
<accession>A0A2I4GWD0</accession>
<dbReference type="FunFam" id="2.90.10.10:FF:000026">
    <property type="entry name" value="Serine/threonine-protein kinase"/>
    <property type="match status" value="1"/>
</dbReference>
<dbReference type="GO" id="GO:0048544">
    <property type="term" value="P:recognition of pollen"/>
    <property type="evidence" value="ECO:0007669"/>
    <property type="project" value="InterPro"/>
</dbReference>
<evidence type="ECO:0000256" key="17">
    <source>
        <dbReference type="ARBA" id="ARBA00048679"/>
    </source>
</evidence>
<evidence type="ECO:0000256" key="4">
    <source>
        <dbReference type="ARBA" id="ARBA00022679"/>
    </source>
</evidence>
<organism evidence="19 20">
    <name type="scientific">Juglans regia</name>
    <name type="common">English walnut</name>
    <dbReference type="NCBI Taxonomy" id="51240"/>
    <lineage>
        <taxon>Eukaryota</taxon>
        <taxon>Viridiplantae</taxon>
        <taxon>Streptophyta</taxon>
        <taxon>Embryophyta</taxon>
        <taxon>Tracheophyta</taxon>
        <taxon>Spermatophyta</taxon>
        <taxon>Magnoliopsida</taxon>
        <taxon>eudicotyledons</taxon>
        <taxon>Gunneridae</taxon>
        <taxon>Pentapetalae</taxon>
        <taxon>rosids</taxon>
        <taxon>fabids</taxon>
        <taxon>Fagales</taxon>
        <taxon>Juglandaceae</taxon>
        <taxon>Juglans</taxon>
    </lineage>
</organism>
<evidence type="ECO:0000313" key="20">
    <source>
        <dbReference type="RefSeq" id="XP_018848197.1"/>
    </source>
</evidence>
<reference evidence="20" key="1">
    <citation type="submission" date="2025-08" db="UniProtKB">
        <authorList>
            <consortium name="RefSeq"/>
        </authorList>
    </citation>
    <scope>IDENTIFICATION</scope>
    <source>
        <tissue evidence="20">Leaves</tissue>
    </source>
</reference>
<evidence type="ECO:0000256" key="1">
    <source>
        <dbReference type="ARBA" id="ARBA00004479"/>
    </source>
</evidence>
<dbReference type="Pfam" id="PF00954">
    <property type="entry name" value="S_locus_glycop"/>
    <property type="match status" value="1"/>
</dbReference>
<dbReference type="InterPro" id="IPR036426">
    <property type="entry name" value="Bulb-type_lectin_dom_sf"/>
</dbReference>
<dbReference type="Gene3D" id="3.30.200.20">
    <property type="entry name" value="Phosphorylase Kinase, domain 1"/>
    <property type="match status" value="1"/>
</dbReference>
<evidence type="ECO:0000256" key="10">
    <source>
        <dbReference type="ARBA" id="ARBA00022840"/>
    </source>
</evidence>
<dbReference type="Pfam" id="PF01453">
    <property type="entry name" value="B_lectin"/>
    <property type="match status" value="1"/>
</dbReference>
<keyword evidence="11" id="KW-1133">Transmembrane helix</keyword>
<dbReference type="Pfam" id="PF00069">
    <property type="entry name" value="Pkinase"/>
    <property type="match status" value="1"/>
</dbReference>
<dbReference type="PANTHER" id="PTHR47976:SF102">
    <property type="entry name" value="G-TYPE LECTIN S-RECEPTOR-LIKE SERINE_THREONINE-PROTEIN KINASE LECRK3"/>
    <property type="match status" value="1"/>
</dbReference>
<evidence type="ECO:0000256" key="14">
    <source>
        <dbReference type="ARBA" id="ARBA00023170"/>
    </source>
</evidence>
<dbReference type="Gene3D" id="1.10.510.10">
    <property type="entry name" value="Transferase(Phosphotransferase) domain 1"/>
    <property type="match status" value="1"/>
</dbReference>
<protein>
    <recommendedName>
        <fullName evidence="18">Receptor-like serine/threonine-protein kinase</fullName>
        <ecNumber evidence="18">2.7.11.1</ecNumber>
    </recommendedName>
</protein>
<evidence type="ECO:0000256" key="2">
    <source>
        <dbReference type="ARBA" id="ARBA00022527"/>
    </source>
</evidence>
<sequence>MVAIFLSLLLITRFSAAIAQQRNSSNISLGSSLSPNANPYWLSGSGQFAFGFYEKDDGFAIGIWMEKIRQKTVVWTANRDNPPLSRNVTLLLTNDGRLVLEQEQGQQTALTNNAPFSASSASMLNTGNFVLYNSSSNIIWQTFDAPTDTILPGQPLLAGNKLVSSSSETNHARGKFQLIMQHDGNLVQYPSDIPPKANDYAYWDSKTSDAGDNISLNLDRNGQLFLRNLTGFHIKNLNGQGNTPHNFSLYRLTLDFDGILRLYSHGLNQDDDDWSIEWSPSSSNCDPIGLCGLNAYCTVKEQKAVCTCPPGFDFLDGRQPDLGCKRNSSTDGCTSKNGETVDILQELGRVEWEDNPYSILSLTKTECRENYSKDCECEAALFKEQECRKQKFPLRFGRERQDNSGTTIIKVRFGSSNTTQVSKRRKKQHGMAILFGSFALLGFALIVLAFSAFLILRYRLWSYKKVSYEVNEGLVEDVSLRVFTYSQLEVATNGFVEQLGRGSFGTVFKGALSNGQRNIAVKRLEKVVAEGDVEFTNEMRSIGRTHHRNLVRLLGYCHDDSNRLLVYEYMCNGTLSNYLFRSLVKPNWEERIKISLNIARGILYLHEECEIHIIHCDLNPNNILMDEHGCAKIADFGLAKLLMPDHSRTLTGIRGTRGYVAPEWHKNLPITVKADVYSFGVVFLVIICCRKSIDVNAPEEEAILVNWVYDCFKANEVSKLVPEEVDQQSLERMIRIGLWCIEEDPAVRPPIKKVVQMLEGTIEIPKPPCTQSSFLH</sequence>